<proteinExistence type="inferred from homology"/>
<dbReference type="FunFam" id="3.30.1490.100:FF:000001">
    <property type="entry name" value="DNA repair protein REV1"/>
    <property type="match status" value="1"/>
</dbReference>
<dbReference type="InterPro" id="IPR017961">
    <property type="entry name" value="DNA_pol_Y-fam_little_finger"/>
</dbReference>
<dbReference type="GO" id="GO:0003684">
    <property type="term" value="F:damaged DNA binding"/>
    <property type="evidence" value="ECO:0007669"/>
    <property type="project" value="InterPro"/>
</dbReference>
<comment type="caution">
    <text evidence="16">The sequence shown here is derived from an EMBL/GenBank/DDBJ whole genome shotgun (WGS) entry which is preliminary data.</text>
</comment>
<dbReference type="Proteomes" id="UP001140949">
    <property type="component" value="Unassembled WGS sequence"/>
</dbReference>
<feature type="compositionally biased region" description="Basic and acidic residues" evidence="13">
    <location>
        <begin position="233"/>
        <end position="243"/>
    </location>
</feature>
<dbReference type="InterPro" id="IPR043502">
    <property type="entry name" value="DNA/RNA_pol_sf"/>
</dbReference>
<evidence type="ECO:0000256" key="10">
    <source>
        <dbReference type="ARBA" id="ARBA00023125"/>
    </source>
</evidence>
<dbReference type="SUPFAM" id="SSF100879">
    <property type="entry name" value="Lesion bypass DNA polymerase (Y-family), little finger domain"/>
    <property type="match status" value="1"/>
</dbReference>
<comment type="subcellular location">
    <subcellularLocation>
        <location evidence="1">Nucleus</location>
    </subcellularLocation>
</comment>
<evidence type="ECO:0000256" key="12">
    <source>
        <dbReference type="ARBA" id="ARBA00023242"/>
    </source>
</evidence>
<evidence type="ECO:0000256" key="1">
    <source>
        <dbReference type="ARBA" id="ARBA00004123"/>
    </source>
</evidence>
<reference evidence="16" key="1">
    <citation type="journal article" date="2023" name="GigaByte">
        <title>Genome assembly of the bearded iris, Iris pallida Lam.</title>
        <authorList>
            <person name="Bruccoleri R.E."/>
            <person name="Oakeley E.J."/>
            <person name="Faust A.M.E."/>
            <person name="Altorfer M."/>
            <person name="Dessus-Babus S."/>
            <person name="Burckhardt D."/>
            <person name="Oertli M."/>
            <person name="Naumann U."/>
            <person name="Petersen F."/>
            <person name="Wong J."/>
        </authorList>
    </citation>
    <scope>NUCLEOTIDE SEQUENCE</scope>
    <source>
        <strain evidence="16">GSM-AAB239-AS_SAM_17_03QT</strain>
    </source>
</reference>
<reference evidence="16" key="2">
    <citation type="submission" date="2023-04" db="EMBL/GenBank/DDBJ databases">
        <authorList>
            <person name="Bruccoleri R.E."/>
            <person name="Oakeley E.J."/>
            <person name="Faust A.-M."/>
            <person name="Dessus-Babus S."/>
            <person name="Altorfer M."/>
            <person name="Burckhardt D."/>
            <person name="Oertli M."/>
            <person name="Naumann U."/>
            <person name="Petersen F."/>
            <person name="Wong J."/>
        </authorList>
    </citation>
    <scope>NUCLEOTIDE SEQUENCE</scope>
    <source>
        <strain evidence="16">GSM-AAB239-AS_SAM_17_03QT</strain>
        <tissue evidence="16">Leaf</tissue>
    </source>
</reference>
<evidence type="ECO:0000256" key="3">
    <source>
        <dbReference type="ARBA" id="ARBA00020399"/>
    </source>
</evidence>
<feature type="domain" description="DNA polymerase Y-family little finger" evidence="14">
    <location>
        <begin position="85"/>
        <end position="200"/>
    </location>
</feature>
<keyword evidence="8" id="KW-0227">DNA damage</keyword>
<organism evidence="16 17">
    <name type="scientific">Iris pallida</name>
    <name type="common">Sweet iris</name>
    <dbReference type="NCBI Taxonomy" id="29817"/>
    <lineage>
        <taxon>Eukaryota</taxon>
        <taxon>Viridiplantae</taxon>
        <taxon>Streptophyta</taxon>
        <taxon>Embryophyta</taxon>
        <taxon>Tracheophyta</taxon>
        <taxon>Spermatophyta</taxon>
        <taxon>Magnoliopsida</taxon>
        <taxon>Liliopsida</taxon>
        <taxon>Asparagales</taxon>
        <taxon>Iridaceae</taxon>
        <taxon>Iridoideae</taxon>
        <taxon>Irideae</taxon>
        <taxon>Iris</taxon>
    </lineage>
</organism>
<evidence type="ECO:0000313" key="17">
    <source>
        <dbReference type="Proteomes" id="UP001140949"/>
    </source>
</evidence>
<evidence type="ECO:0000256" key="13">
    <source>
        <dbReference type="SAM" id="MobiDB-lite"/>
    </source>
</evidence>
<comment type="similarity">
    <text evidence="2">Belongs to the DNA polymerase type-Y family.</text>
</comment>
<feature type="region of interest" description="Disordered" evidence="13">
    <location>
        <begin position="227"/>
        <end position="256"/>
    </location>
</feature>
<keyword evidence="6" id="KW-0548">Nucleotidyltransferase</keyword>
<evidence type="ECO:0000256" key="8">
    <source>
        <dbReference type="ARBA" id="ARBA00022763"/>
    </source>
</evidence>
<dbReference type="Gene3D" id="3.30.1490.100">
    <property type="entry name" value="DNA polymerase, Y-family, little finger domain"/>
    <property type="match status" value="1"/>
</dbReference>
<dbReference type="GO" id="GO:0042276">
    <property type="term" value="P:error-prone translesion synthesis"/>
    <property type="evidence" value="ECO:0007669"/>
    <property type="project" value="TreeGrafter"/>
</dbReference>
<keyword evidence="7" id="KW-0479">Metal-binding</keyword>
<keyword evidence="4" id="KW-0237">DNA synthesis</keyword>
<dbReference type="SUPFAM" id="SSF56672">
    <property type="entry name" value="DNA/RNA polymerases"/>
    <property type="match status" value="1"/>
</dbReference>
<dbReference type="Gene3D" id="1.10.150.20">
    <property type="entry name" value="5' to 3' exonuclease, C-terminal subdomain"/>
    <property type="match status" value="1"/>
</dbReference>
<dbReference type="Pfam" id="PF21999">
    <property type="entry name" value="IMS_HHH_1"/>
    <property type="match status" value="1"/>
</dbReference>
<dbReference type="Pfam" id="PF11799">
    <property type="entry name" value="IMS_C"/>
    <property type="match status" value="1"/>
</dbReference>
<dbReference type="GO" id="GO:0006281">
    <property type="term" value="P:DNA repair"/>
    <property type="evidence" value="ECO:0007669"/>
    <property type="project" value="UniProtKB-KW"/>
</dbReference>
<keyword evidence="9" id="KW-0460">Magnesium</keyword>
<evidence type="ECO:0000256" key="11">
    <source>
        <dbReference type="ARBA" id="ARBA00023204"/>
    </source>
</evidence>
<dbReference type="GO" id="GO:0005634">
    <property type="term" value="C:nucleus"/>
    <property type="evidence" value="ECO:0007669"/>
    <property type="project" value="UniProtKB-SubCell"/>
</dbReference>
<keyword evidence="10" id="KW-0238">DNA-binding</keyword>
<accession>A0AAX6DSV2</accession>
<evidence type="ECO:0000256" key="6">
    <source>
        <dbReference type="ARBA" id="ARBA00022695"/>
    </source>
</evidence>
<dbReference type="GO" id="GO:0070987">
    <property type="term" value="P:error-free translesion synthesis"/>
    <property type="evidence" value="ECO:0007669"/>
    <property type="project" value="TreeGrafter"/>
</dbReference>
<name>A0AAX6DSV2_IRIPA</name>
<dbReference type="GO" id="GO:0017125">
    <property type="term" value="F:deoxycytidyl transferase activity"/>
    <property type="evidence" value="ECO:0007669"/>
    <property type="project" value="TreeGrafter"/>
</dbReference>
<evidence type="ECO:0000259" key="15">
    <source>
        <dbReference type="Pfam" id="PF21999"/>
    </source>
</evidence>
<evidence type="ECO:0000256" key="9">
    <source>
        <dbReference type="ARBA" id="ARBA00022842"/>
    </source>
</evidence>
<evidence type="ECO:0000313" key="16">
    <source>
        <dbReference type="EMBL" id="KAJ6794831.1"/>
    </source>
</evidence>
<evidence type="ECO:0000256" key="7">
    <source>
        <dbReference type="ARBA" id="ARBA00022723"/>
    </source>
</evidence>
<keyword evidence="17" id="KW-1185">Reference proteome</keyword>
<dbReference type="AlphaFoldDB" id="A0AAX6DSV2"/>
<dbReference type="EMBL" id="JANAVB010042020">
    <property type="protein sequence ID" value="KAJ6794831.1"/>
    <property type="molecule type" value="Genomic_DNA"/>
</dbReference>
<dbReference type="PANTHER" id="PTHR45990:SF1">
    <property type="entry name" value="DNA REPAIR PROTEIN REV1"/>
    <property type="match status" value="1"/>
</dbReference>
<evidence type="ECO:0000256" key="5">
    <source>
        <dbReference type="ARBA" id="ARBA00022679"/>
    </source>
</evidence>
<evidence type="ECO:0000256" key="2">
    <source>
        <dbReference type="ARBA" id="ARBA00010945"/>
    </source>
</evidence>
<keyword evidence="11" id="KW-0234">DNA repair</keyword>
<feature type="domain" description="DNA polymerase IV/DNA polymerase iota-like thumb" evidence="15">
    <location>
        <begin position="23"/>
        <end position="74"/>
    </location>
</feature>
<evidence type="ECO:0000259" key="14">
    <source>
        <dbReference type="Pfam" id="PF11799"/>
    </source>
</evidence>
<gene>
    <name evidence="16" type="ORF">M6B38_227985</name>
</gene>
<sequence length="592" mass="65856">MVNVLSHLKRQVDDYLKDLPIKALPGIGKALGEKLKSRQIHTCGQLRTISKEALNKDFGAKTGDMLWNYCRGIDNRTVDDIQEMKSVGAEVNWGVRFNDTGDCQRFLMNLCKEVSSRLQECGVEGRTITLKVKKRKKGAEEPAKFMGCGDCESMSRSLTLPTATDSVILLQRITKQIFSSFHIDVKDVRGVGLQMSRLENVDFGVRGHERSTLESWLSSVKTGMLTSSSVNPDDCRESLGTEKKPRHAPVHRGVQHDGISGLSCSSEALAAGPSHINASTRSHENRIPVLPPLLELDADVIKNLPPEIYSEMNDMYNGKLHDFMKTCEEKDGKNKNLSIIYPPEVNDNILPSGYMKIGCNKEANMTSGETGVMEPYPVTRDKGKQPLSAAPLSTLILPTQSEASAKELKTDIYNNNENMSTEIATAEISERAQTSGKDPTISPRKFSIYEEAQYPEKSKNGLWLGNPPNWVKMFKTSSCLVLNVIAELYTKSGTNNRLSGTLQSAFSFCPLNFDLNGEGWDDALSSLCELIVQYIDLKIESDIEELYMCFRLFKRFASKSKFLLQVYNIVLPTLQASVNEHYGGQLQLSPAK</sequence>
<keyword evidence="5" id="KW-0808">Transferase</keyword>
<dbReference type="GO" id="GO:0003887">
    <property type="term" value="F:DNA-directed DNA polymerase activity"/>
    <property type="evidence" value="ECO:0007669"/>
    <property type="project" value="InterPro"/>
</dbReference>
<dbReference type="InterPro" id="IPR053848">
    <property type="entry name" value="IMS_HHH_1"/>
</dbReference>
<keyword evidence="12" id="KW-0539">Nucleus</keyword>
<dbReference type="GO" id="GO:0046872">
    <property type="term" value="F:metal ion binding"/>
    <property type="evidence" value="ECO:0007669"/>
    <property type="project" value="UniProtKB-KW"/>
</dbReference>
<evidence type="ECO:0000256" key="4">
    <source>
        <dbReference type="ARBA" id="ARBA00022634"/>
    </source>
</evidence>
<dbReference type="PANTHER" id="PTHR45990">
    <property type="entry name" value="DNA REPAIR PROTEIN REV1"/>
    <property type="match status" value="1"/>
</dbReference>
<dbReference type="InterPro" id="IPR036775">
    <property type="entry name" value="DNA_pol_Y-fam_lit_finger_sf"/>
</dbReference>
<protein>
    <recommendedName>
        <fullName evidence="3">DNA repair protein REV1</fullName>
    </recommendedName>
</protein>